<feature type="compositionally biased region" description="Basic residues" evidence="1">
    <location>
        <begin position="312"/>
        <end position="321"/>
    </location>
</feature>
<feature type="compositionally biased region" description="Low complexity" evidence="1">
    <location>
        <begin position="56"/>
        <end position="73"/>
    </location>
</feature>
<evidence type="ECO:0008006" key="4">
    <source>
        <dbReference type="Google" id="ProtNLM"/>
    </source>
</evidence>
<dbReference type="Proteomes" id="UP000054018">
    <property type="component" value="Unassembled WGS sequence"/>
</dbReference>
<feature type="region of interest" description="Disordered" evidence="1">
    <location>
        <begin position="56"/>
        <end position="195"/>
    </location>
</feature>
<organism evidence="2 3">
    <name type="scientific">Pisolithus microcarpus 441</name>
    <dbReference type="NCBI Taxonomy" id="765257"/>
    <lineage>
        <taxon>Eukaryota</taxon>
        <taxon>Fungi</taxon>
        <taxon>Dikarya</taxon>
        <taxon>Basidiomycota</taxon>
        <taxon>Agaricomycotina</taxon>
        <taxon>Agaricomycetes</taxon>
        <taxon>Agaricomycetidae</taxon>
        <taxon>Boletales</taxon>
        <taxon>Sclerodermatineae</taxon>
        <taxon>Pisolithaceae</taxon>
        <taxon>Pisolithus</taxon>
    </lineage>
</organism>
<evidence type="ECO:0000256" key="1">
    <source>
        <dbReference type="SAM" id="MobiDB-lite"/>
    </source>
</evidence>
<feature type="compositionally biased region" description="Low complexity" evidence="1">
    <location>
        <begin position="85"/>
        <end position="94"/>
    </location>
</feature>
<feature type="compositionally biased region" description="Low complexity" evidence="1">
    <location>
        <begin position="139"/>
        <end position="161"/>
    </location>
</feature>
<dbReference type="EMBL" id="KN834220">
    <property type="protein sequence ID" value="KIK11424.1"/>
    <property type="molecule type" value="Genomic_DNA"/>
</dbReference>
<evidence type="ECO:0000313" key="2">
    <source>
        <dbReference type="EMBL" id="KIK11424.1"/>
    </source>
</evidence>
<feature type="compositionally biased region" description="Low complexity" evidence="1">
    <location>
        <begin position="324"/>
        <end position="333"/>
    </location>
</feature>
<reference evidence="3" key="2">
    <citation type="submission" date="2015-01" db="EMBL/GenBank/DDBJ databases">
        <title>Evolutionary Origins and Diversification of the Mycorrhizal Mutualists.</title>
        <authorList>
            <consortium name="DOE Joint Genome Institute"/>
            <consortium name="Mycorrhizal Genomics Consortium"/>
            <person name="Kohler A."/>
            <person name="Kuo A."/>
            <person name="Nagy L.G."/>
            <person name="Floudas D."/>
            <person name="Copeland A."/>
            <person name="Barry K.W."/>
            <person name="Cichocki N."/>
            <person name="Veneault-Fourrey C."/>
            <person name="LaButti K."/>
            <person name="Lindquist E.A."/>
            <person name="Lipzen A."/>
            <person name="Lundell T."/>
            <person name="Morin E."/>
            <person name="Murat C."/>
            <person name="Riley R."/>
            <person name="Ohm R."/>
            <person name="Sun H."/>
            <person name="Tunlid A."/>
            <person name="Henrissat B."/>
            <person name="Grigoriev I.V."/>
            <person name="Hibbett D.S."/>
            <person name="Martin F."/>
        </authorList>
    </citation>
    <scope>NUCLEOTIDE SEQUENCE [LARGE SCALE GENOMIC DNA]</scope>
    <source>
        <strain evidence="3">441</strain>
    </source>
</reference>
<accession>A0A0C9YBY3</accession>
<feature type="region of interest" description="Disordered" evidence="1">
    <location>
        <begin position="310"/>
        <end position="346"/>
    </location>
</feature>
<reference evidence="2 3" key="1">
    <citation type="submission" date="2014-04" db="EMBL/GenBank/DDBJ databases">
        <authorList>
            <consortium name="DOE Joint Genome Institute"/>
            <person name="Kuo A."/>
            <person name="Kohler A."/>
            <person name="Costa M.D."/>
            <person name="Nagy L.G."/>
            <person name="Floudas D."/>
            <person name="Copeland A."/>
            <person name="Barry K.W."/>
            <person name="Cichocki N."/>
            <person name="Veneault-Fourrey C."/>
            <person name="LaButti K."/>
            <person name="Lindquist E.A."/>
            <person name="Lipzen A."/>
            <person name="Lundell T."/>
            <person name="Morin E."/>
            <person name="Murat C."/>
            <person name="Sun H."/>
            <person name="Tunlid A."/>
            <person name="Henrissat B."/>
            <person name="Grigoriev I.V."/>
            <person name="Hibbett D.S."/>
            <person name="Martin F."/>
            <person name="Nordberg H.P."/>
            <person name="Cantor M.N."/>
            <person name="Hua S.X."/>
        </authorList>
    </citation>
    <scope>NUCLEOTIDE SEQUENCE [LARGE SCALE GENOMIC DNA]</scope>
    <source>
        <strain evidence="2 3">441</strain>
    </source>
</reference>
<proteinExistence type="predicted"/>
<evidence type="ECO:0000313" key="3">
    <source>
        <dbReference type="Proteomes" id="UP000054018"/>
    </source>
</evidence>
<name>A0A0C9YBY3_9AGAM</name>
<feature type="region of interest" description="Disordered" evidence="1">
    <location>
        <begin position="1"/>
        <end position="21"/>
    </location>
</feature>
<gene>
    <name evidence="2" type="ORF">PISMIDRAFT_19537</name>
</gene>
<sequence>MSSSDTNAQPQPPSTPTASADRALALLRELTASVGDAPSNRELLASLANIETSLRASSVAAPPSASMAAAPALPHEPTTAPSPPVAVAVVPPVANSTGPLSVQDAPMDDVSAAGSDHPTVVTLPGNPRSTLTPPSPIPSHRSSTSALTPSSSPARPQAPRDPSQERDELVESSLRGTPVSSEPAPAIPADPPLASHARLLDPRAGFRIDTEMEWRAFEPNWRLQYVARDSRVGGHTVYPPVACSGCIEGKAVCSGVVGVKCARCKARHSVCSHYQDTFEGRARARALIAGRKFIEGQTAVEASVKLEPRSTRVTRPKKRVRLLPPSSSSSPASNKTPLPSTSRSSSTFDDSALAIAFAIRDAVVAAIEALDRTLEEQGLSSKARGKRRARD</sequence>
<keyword evidence="3" id="KW-1185">Reference proteome</keyword>
<dbReference type="AlphaFoldDB" id="A0A0C9YBY3"/>
<protein>
    <recommendedName>
        <fullName evidence="4">Zn(2)-C6 fungal-type domain-containing protein</fullName>
    </recommendedName>
</protein>
<dbReference type="HOGENOM" id="CLU_061848_0_0_1"/>